<dbReference type="Proteomes" id="UP000076482">
    <property type="component" value="Unassembled WGS sequence"/>
</dbReference>
<organism evidence="2 3">
    <name type="scientific">Bacillus cereus</name>
    <dbReference type="NCBI Taxonomy" id="1396"/>
    <lineage>
        <taxon>Bacteria</taxon>
        <taxon>Bacillati</taxon>
        <taxon>Bacillota</taxon>
        <taxon>Bacilli</taxon>
        <taxon>Bacillales</taxon>
        <taxon>Bacillaceae</taxon>
        <taxon>Bacillus</taxon>
        <taxon>Bacillus cereus group</taxon>
    </lineage>
</organism>
<accession>A0A164LCH4</accession>
<dbReference type="PROSITE" id="PS51257">
    <property type="entry name" value="PROKAR_LIPOPROTEIN"/>
    <property type="match status" value="1"/>
</dbReference>
<dbReference type="PATRIC" id="fig|1396.535.peg.5975"/>
<dbReference type="AlphaFoldDB" id="A0A164LCH4"/>
<feature type="region of interest" description="Disordered" evidence="1">
    <location>
        <begin position="155"/>
        <end position="185"/>
    </location>
</feature>
<evidence type="ECO:0000313" key="3">
    <source>
        <dbReference type="Proteomes" id="UP000076482"/>
    </source>
</evidence>
<sequence>MVRLKLVYFLLPLILFIGGCGNTVEETKYEKDFLKGSGAMKESSHKMTEIQEGDHSLSSSQDEYIEAVVEFRKVVKEFKGLVPDSKYEEQHKKLIKAMEEYELSTSKLLAGVSDTGGIVWKEGIDQFNKATDLYVIAAGNIVDIRDGNKLGTTEKSVGKVSEQEGGQTESEAESIQTQPSKQEADVAIKDTPTQPTEQKAEVEVSTADAEPAVEQSQQLTVDKVKEIVESYVGVNDKLNNISVENGEIKATIVLGSNDLFPAKDMAVNRYSQLSDELLNHEGWQTLNVTFANIGSISMNRNEKESNEIGDYFPTLEIEERLK</sequence>
<proteinExistence type="predicted"/>
<feature type="compositionally biased region" description="Polar residues" evidence="1">
    <location>
        <begin position="164"/>
        <end position="181"/>
    </location>
</feature>
<name>A0A164LCH4_BACCE</name>
<dbReference type="RefSeq" id="WP_063262925.1">
    <property type="nucleotide sequence ID" value="NZ_LJKE01000104.1"/>
</dbReference>
<evidence type="ECO:0000256" key="1">
    <source>
        <dbReference type="SAM" id="MobiDB-lite"/>
    </source>
</evidence>
<protein>
    <recommendedName>
        <fullName evidence="4">Lipoprotein</fullName>
    </recommendedName>
</protein>
<reference evidence="2 3" key="1">
    <citation type="submission" date="2015-09" db="EMBL/GenBank/DDBJ databases">
        <title>Bacillus cereus food isolates.</title>
        <authorList>
            <person name="Boekhorst J."/>
        </authorList>
    </citation>
    <scope>NUCLEOTIDE SEQUENCE [LARGE SCALE GENOMIC DNA]</scope>
    <source>
        <strain evidence="2 3">B4088</strain>
    </source>
</reference>
<dbReference type="EMBL" id="LJKE01000104">
    <property type="protein sequence ID" value="KZD55665.1"/>
    <property type="molecule type" value="Genomic_DNA"/>
</dbReference>
<comment type="caution">
    <text evidence="2">The sequence shown here is derived from an EMBL/GenBank/DDBJ whole genome shotgun (WGS) entry which is preliminary data.</text>
</comment>
<gene>
    <name evidence="2" type="ORF">B4088_5410</name>
</gene>
<evidence type="ECO:0000313" key="2">
    <source>
        <dbReference type="EMBL" id="KZD55665.1"/>
    </source>
</evidence>
<evidence type="ECO:0008006" key="4">
    <source>
        <dbReference type="Google" id="ProtNLM"/>
    </source>
</evidence>